<dbReference type="InterPro" id="IPR037079">
    <property type="entry name" value="AF2212/PG0164-like_sf"/>
</dbReference>
<dbReference type="EMBL" id="BBLT01000007">
    <property type="protein sequence ID" value="GAL86388.1"/>
    <property type="molecule type" value="Genomic_DNA"/>
</dbReference>
<dbReference type="Proteomes" id="UP000030185">
    <property type="component" value="Unassembled WGS sequence"/>
</dbReference>
<evidence type="ECO:0000313" key="1">
    <source>
        <dbReference type="EMBL" id="GAL86388.1"/>
    </source>
</evidence>
<reference evidence="1 2" key="1">
    <citation type="submission" date="2014-09" db="EMBL/GenBank/DDBJ databases">
        <title>Sporocytophaga myxococcoides PG-01 genome sequencing.</title>
        <authorList>
            <person name="Liu L."/>
            <person name="Gao P.J."/>
            <person name="Chen G.J."/>
            <person name="Wang L.S."/>
        </authorList>
    </citation>
    <scope>NUCLEOTIDE SEQUENCE [LARGE SCALE GENOMIC DNA]</scope>
    <source>
        <strain evidence="1 2">PG-01</strain>
    </source>
</reference>
<accession>A0A098LJU1</accession>
<dbReference type="eggNOG" id="COG4430">
    <property type="taxonomic scope" value="Bacteria"/>
</dbReference>
<dbReference type="OrthoDB" id="9800461at2"/>
<dbReference type="STRING" id="153721.MYP_3617"/>
<dbReference type="RefSeq" id="WP_045466132.1">
    <property type="nucleotide sequence ID" value="NZ_BBLT01000007.1"/>
</dbReference>
<dbReference type="Pfam" id="PF13376">
    <property type="entry name" value="OmdA"/>
    <property type="match status" value="1"/>
</dbReference>
<dbReference type="Pfam" id="PF08922">
    <property type="entry name" value="DUF1905"/>
    <property type="match status" value="1"/>
</dbReference>
<dbReference type="AlphaFoldDB" id="A0A098LJU1"/>
<proteinExistence type="predicted"/>
<keyword evidence="2" id="KW-1185">Reference proteome</keyword>
<gene>
    <name evidence="1" type="ORF">MYP_3617</name>
</gene>
<evidence type="ECO:0008006" key="3">
    <source>
        <dbReference type="Google" id="ProtNLM"/>
    </source>
</evidence>
<dbReference type="SUPFAM" id="SSF141694">
    <property type="entry name" value="AF2212/PG0164-like"/>
    <property type="match status" value="1"/>
</dbReference>
<organism evidence="1 2">
    <name type="scientific">Sporocytophaga myxococcoides</name>
    <dbReference type="NCBI Taxonomy" id="153721"/>
    <lineage>
        <taxon>Bacteria</taxon>
        <taxon>Pseudomonadati</taxon>
        <taxon>Bacteroidota</taxon>
        <taxon>Cytophagia</taxon>
        <taxon>Cytophagales</taxon>
        <taxon>Cytophagaceae</taxon>
        <taxon>Sporocytophaga</taxon>
    </lineage>
</organism>
<comment type="caution">
    <text evidence="1">The sequence shown here is derived from an EMBL/GenBank/DDBJ whole genome shotgun (WGS) entry which is preliminary data.</text>
</comment>
<dbReference type="Gene3D" id="2.40.30.100">
    <property type="entry name" value="AF2212/PG0164-like"/>
    <property type="match status" value="1"/>
</dbReference>
<evidence type="ECO:0000313" key="2">
    <source>
        <dbReference type="Proteomes" id="UP000030185"/>
    </source>
</evidence>
<sequence length="167" mass="19052">MIKFNTIILQFEEKGEKTGWSYIEIPKDVSLQLQPSGKKSFKVKGKLDTYEFKGISLLPMGDGNYIMALNASVRKAIKKNKGAMLVVELTIDTEEKRLSEDFMTCLEDEPNALKFFQSLPKSHQRYFSDWIESAKTESTKTKRIAMSVNGLAMGLGYGEMIRMYKNK</sequence>
<name>A0A098LJU1_9BACT</name>
<dbReference type="InterPro" id="IPR015018">
    <property type="entry name" value="DUF1905"/>
</dbReference>
<protein>
    <recommendedName>
        <fullName evidence="3">DUF1905 domain-containing protein</fullName>
    </recommendedName>
</protein>